<evidence type="ECO:0000313" key="2">
    <source>
        <dbReference type="Proteomes" id="UP000203465"/>
    </source>
</evidence>
<organism evidence="1 2">
    <name type="scientific">Gordonia phage BaxterFox</name>
    <dbReference type="NCBI Taxonomy" id="1821549"/>
    <lineage>
        <taxon>Viruses</taxon>
        <taxon>Duplodnaviria</taxon>
        <taxon>Heunggongvirae</taxon>
        <taxon>Uroviricota</taxon>
        <taxon>Caudoviricetes</taxon>
        <taxon>Nymbaxtervirinae</taxon>
        <taxon>Baxterfoxvirus</taxon>
        <taxon>Baxterfoxvirus baxterfox</taxon>
        <taxon>Baxtervirus baxterfox</taxon>
    </lineage>
</organism>
<accession>A0A142KCM5</accession>
<gene>
    <name evidence="1" type="primary">48</name>
    <name evidence="1" type="ORF">SEA_BAXTERFOX_48</name>
</gene>
<dbReference type="GeneID" id="29123683"/>
<proteinExistence type="predicted"/>
<dbReference type="OrthoDB" id="18085at10239"/>
<dbReference type="Proteomes" id="UP000203465">
    <property type="component" value="Segment"/>
</dbReference>
<name>A0A142KCM5_9CAUD</name>
<dbReference type="EMBL" id="KU963263">
    <property type="protein sequence ID" value="AMS03858.1"/>
    <property type="molecule type" value="Genomic_DNA"/>
</dbReference>
<evidence type="ECO:0000313" key="1">
    <source>
        <dbReference type="EMBL" id="AMS03858.1"/>
    </source>
</evidence>
<reference evidence="2" key="1">
    <citation type="submission" date="2016-03" db="EMBL/GenBank/DDBJ databases">
        <authorList>
            <person name="Ploux O."/>
        </authorList>
    </citation>
    <scope>NUCLEOTIDE SEQUENCE [LARGE SCALE GENOMIC DNA]</scope>
</reference>
<protein>
    <submittedName>
        <fullName evidence="1">Uncharacterized protein</fullName>
    </submittedName>
</protein>
<sequence length="103" mass="11717">MKFSGDYLYRARVVAYPEGSHHDVDYGGEIHTEPVPGWRPPGWRPEGNYIDIMNTDEFVWPVTNQVYASRTTAKKRADLLESFGATAVVERSSRIEWPEEAAS</sequence>
<keyword evidence="2" id="KW-1185">Reference proteome</keyword>
<dbReference type="RefSeq" id="YP_009300832.1">
    <property type="nucleotide sequence ID" value="NC_031226.1"/>
</dbReference>
<dbReference type="KEGG" id="vg:29123683"/>